<keyword evidence="1" id="KW-1133">Transmembrane helix</keyword>
<dbReference type="EMBL" id="CP059399">
    <property type="protein sequence ID" value="QLY33292.1"/>
    <property type="molecule type" value="Genomic_DNA"/>
</dbReference>
<sequence>MDDVAAPLVPAGDAAMNHSQHHGYTVGGYEPSTGYETANAMHRNMYRSSNLMVNTAHAIPPEHRLKVFLLVLAFAMGLYTGVLLFGNRTYPQPDVVFCPAQTAEPVAVVPAECGQREVAR</sequence>
<dbReference type="KEGG" id="nhu:H0264_14570"/>
<dbReference type="Proteomes" id="UP000515512">
    <property type="component" value="Chromosome"/>
</dbReference>
<evidence type="ECO:0000256" key="1">
    <source>
        <dbReference type="SAM" id="Phobius"/>
    </source>
</evidence>
<evidence type="ECO:0000313" key="3">
    <source>
        <dbReference type="Proteomes" id="UP000515512"/>
    </source>
</evidence>
<gene>
    <name evidence="2" type="ORF">H0264_14570</name>
</gene>
<keyword evidence="1" id="KW-0472">Membrane</keyword>
<dbReference type="RefSeq" id="WP_181584456.1">
    <property type="nucleotide sequence ID" value="NZ_CP059399.1"/>
</dbReference>
<reference evidence="2 3" key="1">
    <citation type="submission" date="2020-07" db="EMBL/GenBank/DDBJ databases">
        <authorList>
            <person name="Zhuang K."/>
            <person name="Ran Y."/>
        </authorList>
    </citation>
    <scope>NUCLEOTIDE SEQUENCE [LARGE SCALE GENOMIC DNA]</scope>
    <source>
        <strain evidence="2 3">WCH-YHL-001</strain>
    </source>
</reference>
<feature type="transmembrane region" description="Helical" evidence="1">
    <location>
        <begin position="67"/>
        <end position="86"/>
    </location>
</feature>
<evidence type="ECO:0000313" key="2">
    <source>
        <dbReference type="EMBL" id="QLY33292.1"/>
    </source>
</evidence>
<keyword evidence="3" id="KW-1185">Reference proteome</keyword>
<dbReference type="AlphaFoldDB" id="A0A7D6VCN4"/>
<name>A0A7D6VCN4_9NOCA</name>
<keyword evidence="1" id="KW-0812">Transmembrane</keyword>
<protein>
    <submittedName>
        <fullName evidence="2">Uncharacterized protein</fullName>
    </submittedName>
</protein>
<proteinExistence type="predicted"/>
<accession>A0A7D6VCN4</accession>
<organism evidence="2 3">
    <name type="scientific">Nocardia huaxiensis</name>
    <dbReference type="NCBI Taxonomy" id="2755382"/>
    <lineage>
        <taxon>Bacteria</taxon>
        <taxon>Bacillati</taxon>
        <taxon>Actinomycetota</taxon>
        <taxon>Actinomycetes</taxon>
        <taxon>Mycobacteriales</taxon>
        <taxon>Nocardiaceae</taxon>
        <taxon>Nocardia</taxon>
    </lineage>
</organism>